<organism evidence="3 4">
    <name type="scientific">Temnothorax curvispinosus</name>
    <dbReference type="NCBI Taxonomy" id="300111"/>
    <lineage>
        <taxon>Eukaryota</taxon>
        <taxon>Metazoa</taxon>
        <taxon>Ecdysozoa</taxon>
        <taxon>Arthropoda</taxon>
        <taxon>Hexapoda</taxon>
        <taxon>Insecta</taxon>
        <taxon>Pterygota</taxon>
        <taxon>Neoptera</taxon>
        <taxon>Endopterygota</taxon>
        <taxon>Hymenoptera</taxon>
        <taxon>Apocrita</taxon>
        <taxon>Aculeata</taxon>
        <taxon>Formicoidea</taxon>
        <taxon>Formicidae</taxon>
        <taxon>Myrmicinae</taxon>
        <taxon>Temnothorax</taxon>
    </lineage>
</organism>
<dbReference type="GO" id="GO:0051879">
    <property type="term" value="F:Hsp90 protein binding"/>
    <property type="evidence" value="ECO:0007669"/>
    <property type="project" value="TreeGrafter"/>
</dbReference>
<keyword evidence="3" id="KW-1185">Reference proteome</keyword>
<dbReference type="GO" id="GO:0005737">
    <property type="term" value="C:cytoplasm"/>
    <property type="evidence" value="ECO:0007669"/>
    <property type="project" value="UniProtKB-SubCell"/>
</dbReference>
<sequence length="236" mass="27536">MTDQWAMHWNKKGVEEYKKGNFSEALSYFTYALNKNALDGNDTFKVYYQNRAVAFLMLHNYEKVVEDCNSVLKQCYNKALYCRCQALEALERFEEAYRDAEIIISSDPNNKGFQCIAERLHKIVQERKERSHISAKVSKRLDLAFDENANEKEREIAMNKLLVLARERFGAEEIFKKEVVSKIAQLVKVEKNEEVICSAIRIVGELCKNNISRTESVMKYVGLLWCLEMMNICRKS</sequence>
<evidence type="ECO:0000313" key="4">
    <source>
        <dbReference type="RefSeq" id="XP_024889231.1"/>
    </source>
</evidence>
<dbReference type="PANTHER" id="PTHR45994">
    <property type="entry name" value="FI21225P1"/>
    <property type="match status" value="1"/>
</dbReference>
<protein>
    <submittedName>
        <fullName evidence="4">Protein unc-45 homolog B-like</fullName>
    </submittedName>
</protein>
<evidence type="ECO:0000313" key="3">
    <source>
        <dbReference type="Proteomes" id="UP000504618"/>
    </source>
</evidence>
<dbReference type="SMART" id="SM00028">
    <property type="entry name" value="TPR"/>
    <property type="match status" value="3"/>
</dbReference>
<dbReference type="RefSeq" id="XP_024889231.1">
    <property type="nucleotide sequence ID" value="XM_025033463.1"/>
</dbReference>
<dbReference type="OrthoDB" id="199930at2759"/>
<gene>
    <name evidence="4" type="primary">LOC112465740</name>
</gene>
<dbReference type="PANTHER" id="PTHR45994:SF1">
    <property type="entry name" value="FI21225P1"/>
    <property type="match status" value="1"/>
</dbReference>
<dbReference type="GeneID" id="112465740"/>
<name>A0A6J1R8G5_9HYME</name>
<comment type="subcellular location">
    <subcellularLocation>
        <location evidence="1">Cytoplasm</location>
    </subcellularLocation>
</comment>
<dbReference type="SUPFAM" id="SSF48371">
    <property type="entry name" value="ARM repeat"/>
    <property type="match status" value="1"/>
</dbReference>
<reference evidence="4" key="1">
    <citation type="submission" date="2025-08" db="UniProtKB">
        <authorList>
            <consortium name="RefSeq"/>
        </authorList>
    </citation>
    <scope>IDENTIFICATION</scope>
    <source>
        <tissue evidence="4">Whole body</tissue>
    </source>
</reference>
<dbReference type="InterPro" id="IPR011989">
    <property type="entry name" value="ARM-like"/>
</dbReference>
<dbReference type="InterPro" id="IPR016024">
    <property type="entry name" value="ARM-type_fold"/>
</dbReference>
<evidence type="ECO:0000256" key="2">
    <source>
        <dbReference type="ARBA" id="ARBA00022490"/>
    </source>
</evidence>
<evidence type="ECO:0000256" key="1">
    <source>
        <dbReference type="ARBA" id="ARBA00004496"/>
    </source>
</evidence>
<dbReference type="Proteomes" id="UP000504618">
    <property type="component" value="Unplaced"/>
</dbReference>
<keyword evidence="2" id="KW-0963">Cytoplasm</keyword>
<dbReference type="Gene3D" id="1.25.10.10">
    <property type="entry name" value="Leucine-rich Repeat Variant"/>
    <property type="match status" value="1"/>
</dbReference>
<dbReference type="InterPro" id="IPR019734">
    <property type="entry name" value="TPR_rpt"/>
</dbReference>
<accession>A0A6J1R8G5</accession>
<dbReference type="Gene3D" id="1.25.40.10">
    <property type="entry name" value="Tetratricopeptide repeat domain"/>
    <property type="match status" value="1"/>
</dbReference>
<proteinExistence type="predicted"/>
<dbReference type="SUPFAM" id="SSF48452">
    <property type="entry name" value="TPR-like"/>
    <property type="match status" value="1"/>
</dbReference>
<dbReference type="InterPro" id="IPR011990">
    <property type="entry name" value="TPR-like_helical_dom_sf"/>
</dbReference>
<dbReference type="AlphaFoldDB" id="A0A6J1R8G5"/>